<dbReference type="RefSeq" id="WP_167082225.1">
    <property type="nucleotide sequence ID" value="NZ_BAAADC010000001.1"/>
</dbReference>
<feature type="transmembrane region" description="Helical" evidence="1">
    <location>
        <begin position="35"/>
        <end position="53"/>
    </location>
</feature>
<dbReference type="AlphaFoldDB" id="A0A846MX14"/>
<dbReference type="Proteomes" id="UP000570514">
    <property type="component" value="Unassembled WGS sequence"/>
</dbReference>
<sequence>MAISSEEAAKTLAEAVEAERRSARLRFYHRSSPHLIMWGTIWLIGFGVCALLPKYGDMVWNFLVPLGIVGGVAISSRLPREAGKGFRAWRMGALGVLIFFFVSATYFIMQPHMSRQFVAYPALITGCAYVAVGLWAGPRYVISGIAVAALTLYGFVTFSTDMYFLWMAVVGGGSMILAGFWFRTV</sequence>
<keyword evidence="1" id="KW-1133">Transmembrane helix</keyword>
<feature type="transmembrane region" description="Helical" evidence="1">
    <location>
        <begin position="164"/>
        <end position="182"/>
    </location>
</feature>
<evidence type="ECO:0000256" key="1">
    <source>
        <dbReference type="SAM" id="Phobius"/>
    </source>
</evidence>
<name>A0A846MX14_9PROT</name>
<feature type="transmembrane region" description="Helical" evidence="1">
    <location>
        <begin position="59"/>
        <end position="76"/>
    </location>
</feature>
<feature type="transmembrane region" description="Helical" evidence="1">
    <location>
        <begin position="115"/>
        <end position="135"/>
    </location>
</feature>
<keyword evidence="3" id="KW-1185">Reference proteome</keyword>
<keyword evidence="1" id="KW-0472">Membrane</keyword>
<feature type="transmembrane region" description="Helical" evidence="1">
    <location>
        <begin position="88"/>
        <end position="109"/>
    </location>
</feature>
<accession>A0A846MX14</accession>
<evidence type="ECO:0000313" key="3">
    <source>
        <dbReference type="Proteomes" id="UP000570514"/>
    </source>
</evidence>
<reference evidence="2 3" key="1">
    <citation type="submission" date="2020-03" db="EMBL/GenBank/DDBJ databases">
        <title>Genomic Encyclopedia of Type Strains, Phase IV (KMG-IV): sequencing the most valuable type-strain genomes for metagenomic binning, comparative biology and taxonomic classification.</title>
        <authorList>
            <person name="Goeker M."/>
        </authorList>
    </citation>
    <scope>NUCLEOTIDE SEQUENCE [LARGE SCALE GENOMIC DNA]</scope>
    <source>
        <strain evidence="2 3">DSM 19867</strain>
    </source>
</reference>
<gene>
    <name evidence="2" type="ORF">FHS83_001402</name>
</gene>
<protein>
    <submittedName>
        <fullName evidence="2">Uncharacterized protein</fullName>
    </submittedName>
</protein>
<keyword evidence="1" id="KW-0812">Transmembrane</keyword>
<organism evidence="2 3">
    <name type="scientific">Rhizomicrobium palustre</name>
    <dbReference type="NCBI Taxonomy" id="189966"/>
    <lineage>
        <taxon>Bacteria</taxon>
        <taxon>Pseudomonadati</taxon>
        <taxon>Pseudomonadota</taxon>
        <taxon>Alphaproteobacteria</taxon>
        <taxon>Micropepsales</taxon>
        <taxon>Micropepsaceae</taxon>
        <taxon>Rhizomicrobium</taxon>
    </lineage>
</organism>
<proteinExistence type="predicted"/>
<evidence type="ECO:0000313" key="2">
    <source>
        <dbReference type="EMBL" id="NIK88084.1"/>
    </source>
</evidence>
<comment type="caution">
    <text evidence="2">The sequence shown here is derived from an EMBL/GenBank/DDBJ whole genome shotgun (WGS) entry which is preliminary data.</text>
</comment>
<feature type="transmembrane region" description="Helical" evidence="1">
    <location>
        <begin position="140"/>
        <end position="158"/>
    </location>
</feature>
<dbReference type="EMBL" id="JAASRM010000001">
    <property type="protein sequence ID" value="NIK88084.1"/>
    <property type="molecule type" value="Genomic_DNA"/>
</dbReference>